<protein>
    <recommendedName>
        <fullName evidence="4">YhhN-like protein</fullName>
    </recommendedName>
</protein>
<name>A0ABT8WNZ6_9FLAO</name>
<evidence type="ECO:0008006" key="4">
    <source>
        <dbReference type="Google" id="ProtNLM"/>
    </source>
</evidence>
<gene>
    <name evidence="2" type="ORF">Q4Q40_11870</name>
</gene>
<comment type="caution">
    <text evidence="2">The sequence shown here is derived from an EMBL/GenBank/DDBJ whole genome shotgun (WGS) entry which is preliminary data.</text>
</comment>
<feature type="transmembrane region" description="Helical" evidence="1">
    <location>
        <begin position="34"/>
        <end position="53"/>
    </location>
</feature>
<keyword evidence="1" id="KW-1133">Transmembrane helix</keyword>
<feature type="transmembrane region" description="Helical" evidence="1">
    <location>
        <begin position="148"/>
        <end position="171"/>
    </location>
</feature>
<feature type="transmembrane region" description="Helical" evidence="1">
    <location>
        <begin position="116"/>
        <end position="142"/>
    </location>
</feature>
<feature type="transmembrane region" description="Helical" evidence="1">
    <location>
        <begin position="208"/>
        <end position="226"/>
    </location>
</feature>
<feature type="transmembrane region" description="Helical" evidence="1">
    <location>
        <begin position="178"/>
        <end position="202"/>
    </location>
</feature>
<dbReference type="Proteomes" id="UP001176806">
    <property type="component" value="Unassembled WGS sequence"/>
</dbReference>
<keyword evidence="1" id="KW-0472">Membrane</keyword>
<evidence type="ECO:0000313" key="2">
    <source>
        <dbReference type="EMBL" id="MDO5974885.1"/>
    </source>
</evidence>
<evidence type="ECO:0000256" key="1">
    <source>
        <dbReference type="SAM" id="Phobius"/>
    </source>
</evidence>
<keyword evidence="3" id="KW-1185">Reference proteome</keyword>
<sequence length="249" mass="28991">MKNWFNLTFNSVFFFALLALIVISFLVAFVGNSLLLKSTMALFIPVLLIFYLVKYKSLGGVFISFLFFSFLGDISLTFFSNESFVKISSILYFLSYLYLIAIAARKFKVLEVDKLIGVYLLGVFLINMFFLYTLYSVLKVIIPDSEEVLLFGLKSLALIILAFVSFGVYLNTQSKQSILFLVAVIFIAFSSTLNYINLYYLYHWSFEMLHRVLYGIGLYFVFRYIIEYNEHKQNIYELKKKFSSDNLFV</sequence>
<feature type="transmembrane region" description="Helical" evidence="1">
    <location>
        <begin position="85"/>
        <end position="104"/>
    </location>
</feature>
<feature type="transmembrane region" description="Helical" evidence="1">
    <location>
        <begin position="7"/>
        <end position="28"/>
    </location>
</feature>
<evidence type="ECO:0000313" key="3">
    <source>
        <dbReference type="Proteomes" id="UP001176806"/>
    </source>
</evidence>
<proteinExistence type="predicted"/>
<organism evidence="2 3">
    <name type="scientific">Flavivirga jejuensis</name>
    <dbReference type="NCBI Taxonomy" id="870487"/>
    <lineage>
        <taxon>Bacteria</taxon>
        <taxon>Pseudomonadati</taxon>
        <taxon>Bacteroidota</taxon>
        <taxon>Flavobacteriia</taxon>
        <taxon>Flavobacteriales</taxon>
        <taxon>Flavobacteriaceae</taxon>
        <taxon>Flavivirga</taxon>
    </lineage>
</organism>
<dbReference type="RefSeq" id="WP_303302030.1">
    <property type="nucleotide sequence ID" value="NZ_BAABDA010000018.1"/>
</dbReference>
<feature type="transmembrane region" description="Helical" evidence="1">
    <location>
        <begin position="60"/>
        <end position="79"/>
    </location>
</feature>
<keyword evidence="1" id="KW-0812">Transmembrane</keyword>
<accession>A0ABT8WNZ6</accession>
<reference evidence="2" key="1">
    <citation type="submission" date="2023-07" db="EMBL/GenBank/DDBJ databases">
        <title>Two novel species in the genus Flavivirga.</title>
        <authorList>
            <person name="Kwon K."/>
        </authorList>
    </citation>
    <scope>NUCLEOTIDE SEQUENCE</scope>
    <source>
        <strain evidence="2">KACC 14158</strain>
    </source>
</reference>
<dbReference type="EMBL" id="JAUOEL010000004">
    <property type="protein sequence ID" value="MDO5974885.1"/>
    <property type="molecule type" value="Genomic_DNA"/>
</dbReference>